<name>A0A6N7V1P1_9FIRM</name>
<feature type="coiled-coil region" evidence="1">
    <location>
        <begin position="412"/>
        <end position="488"/>
    </location>
</feature>
<keyword evidence="5" id="KW-1185">Reference proteome</keyword>
<dbReference type="SUPFAM" id="SSF53041">
    <property type="entry name" value="Resolvase-like"/>
    <property type="match status" value="1"/>
</dbReference>
<dbReference type="InterPro" id="IPR025827">
    <property type="entry name" value="Zn_ribbon_recom_dom"/>
</dbReference>
<organism evidence="4 5">
    <name type="scientific">Suipraeoptans intestinalis</name>
    <dbReference type="NCBI Taxonomy" id="2606628"/>
    <lineage>
        <taxon>Bacteria</taxon>
        <taxon>Bacillati</taxon>
        <taxon>Bacillota</taxon>
        <taxon>Clostridia</taxon>
        <taxon>Lachnospirales</taxon>
        <taxon>Lachnospiraceae</taxon>
        <taxon>Suipraeoptans</taxon>
    </lineage>
</organism>
<protein>
    <submittedName>
        <fullName evidence="4">DUF4368 domain-containing protein</fullName>
    </submittedName>
</protein>
<dbReference type="Gene3D" id="3.90.1750.20">
    <property type="entry name" value="Putative Large Serine Recombinase, Chain B, Domain 2"/>
    <property type="match status" value="1"/>
</dbReference>
<dbReference type="RefSeq" id="WP_154477425.1">
    <property type="nucleotide sequence ID" value="NZ_VULY01000018.1"/>
</dbReference>
<evidence type="ECO:0000259" key="3">
    <source>
        <dbReference type="PROSITE" id="PS51737"/>
    </source>
</evidence>
<dbReference type="PROSITE" id="PS51736">
    <property type="entry name" value="RECOMBINASES_3"/>
    <property type="match status" value="1"/>
</dbReference>
<dbReference type="GO" id="GO:0003677">
    <property type="term" value="F:DNA binding"/>
    <property type="evidence" value="ECO:0007669"/>
    <property type="project" value="InterPro"/>
</dbReference>
<dbReference type="InterPro" id="IPR050639">
    <property type="entry name" value="SSR_resolvase"/>
</dbReference>
<dbReference type="Gene3D" id="3.40.50.1390">
    <property type="entry name" value="Resolvase, N-terminal catalytic domain"/>
    <property type="match status" value="1"/>
</dbReference>
<dbReference type="Pfam" id="PF13408">
    <property type="entry name" value="Zn_ribbon_recom"/>
    <property type="match status" value="1"/>
</dbReference>
<feature type="domain" description="Recombinase" evidence="3">
    <location>
        <begin position="179"/>
        <end position="322"/>
    </location>
</feature>
<dbReference type="Pfam" id="PF07508">
    <property type="entry name" value="Recombinase"/>
    <property type="match status" value="1"/>
</dbReference>
<evidence type="ECO:0000313" key="4">
    <source>
        <dbReference type="EMBL" id="MSR94050.1"/>
    </source>
</evidence>
<dbReference type="InterPro" id="IPR025378">
    <property type="entry name" value="DUF4368"/>
</dbReference>
<dbReference type="CDD" id="cd03770">
    <property type="entry name" value="SR_TndX_transposase"/>
    <property type="match status" value="1"/>
</dbReference>
<dbReference type="PANTHER" id="PTHR30461:SF23">
    <property type="entry name" value="DNA RECOMBINASE-RELATED"/>
    <property type="match status" value="1"/>
</dbReference>
<dbReference type="InterPro" id="IPR036162">
    <property type="entry name" value="Resolvase-like_N_sf"/>
</dbReference>
<dbReference type="InterPro" id="IPR006119">
    <property type="entry name" value="Resolv_N"/>
</dbReference>
<dbReference type="EMBL" id="VULY01000018">
    <property type="protein sequence ID" value="MSR94050.1"/>
    <property type="molecule type" value="Genomic_DNA"/>
</dbReference>
<dbReference type="Pfam" id="PF14287">
    <property type="entry name" value="DUF4368"/>
    <property type="match status" value="1"/>
</dbReference>
<accession>A0A6N7V1P1</accession>
<dbReference type="PROSITE" id="PS51737">
    <property type="entry name" value="RECOMBINASE_DNA_BIND"/>
    <property type="match status" value="1"/>
</dbReference>
<dbReference type="Proteomes" id="UP000434409">
    <property type="component" value="Unassembled WGS sequence"/>
</dbReference>
<dbReference type="PANTHER" id="PTHR30461">
    <property type="entry name" value="DNA-INVERTASE FROM LAMBDOID PROPHAGE"/>
    <property type="match status" value="1"/>
</dbReference>
<sequence length="559" mass="64430">MKMNISVSKTNRPSFSVAGDKVTALYCRLSRDDDLQGESNSIVNQKAILKKYADDHGFTSTAYFVDDGYSGTNFDRPDWQRLLGMIDEGRIGTIIVKDMSRLGRDYLQVGMYTEMVFPNNDIRFIAINNGVDSANQMENDMTPFINIFNEFYAKDTSKKVKAVFRAKGNSGKPLTTNPPYGYLKDPNDKHHWIIDPEAAPVVQEMFKMCVAGKGPSQISKELMRRGIPTPSEHMHTLGIKTPAKQSEQPGFWQQRTIADLLMKPEYLGHTVNFRTRRKSFKCKKTVWNDPSEWSIFENTHEPIIDQETFDIVQRIREGRRRLTPIGEMPILSGILFCADCGAKLYQVRARGWKHEQEYFTCASYRKGQGLCSPHQIHNVQVEEILLRQLKSITAYARSHETEFVELVTKQNEKELNRLMRSSSKELVQAKERIKKLDSIMQRLYEDNLDGKISDDRFFRMSATYETEQKQLEARVSELEAAIAEAREQRLNVDSFLGMVRRYTDITELTAEIIRSFVEKIEVKKPEKVPGTRTKKQTLVIWWNFIGVVDIPQQTQKETA</sequence>
<dbReference type="SMART" id="SM00857">
    <property type="entry name" value="Resolvase"/>
    <property type="match status" value="1"/>
</dbReference>
<comment type="caution">
    <text evidence="4">The sequence shown here is derived from an EMBL/GenBank/DDBJ whole genome shotgun (WGS) entry which is preliminary data.</text>
</comment>
<dbReference type="InterPro" id="IPR011109">
    <property type="entry name" value="DNA_bind_recombinase_dom"/>
</dbReference>
<dbReference type="Pfam" id="PF00239">
    <property type="entry name" value="Resolvase"/>
    <property type="match status" value="1"/>
</dbReference>
<gene>
    <name evidence="4" type="ORF">FYJ34_07215</name>
</gene>
<dbReference type="GO" id="GO:0000150">
    <property type="term" value="F:DNA strand exchange activity"/>
    <property type="evidence" value="ECO:0007669"/>
    <property type="project" value="InterPro"/>
</dbReference>
<proteinExistence type="predicted"/>
<keyword evidence="1" id="KW-0175">Coiled coil</keyword>
<reference evidence="4 5" key="1">
    <citation type="submission" date="2019-08" db="EMBL/GenBank/DDBJ databases">
        <title>In-depth cultivation of the pig gut microbiome towards novel bacterial diversity and tailored functional studies.</title>
        <authorList>
            <person name="Wylensek D."/>
            <person name="Hitch T.C.A."/>
            <person name="Clavel T."/>
        </authorList>
    </citation>
    <scope>NUCLEOTIDE SEQUENCE [LARGE SCALE GENOMIC DNA]</scope>
    <source>
        <strain evidence="4 5">68-1-5</strain>
    </source>
</reference>
<evidence type="ECO:0000313" key="5">
    <source>
        <dbReference type="Proteomes" id="UP000434409"/>
    </source>
</evidence>
<dbReference type="InterPro" id="IPR038109">
    <property type="entry name" value="DNA_bind_recomb_sf"/>
</dbReference>
<evidence type="ECO:0000256" key="1">
    <source>
        <dbReference type="SAM" id="Coils"/>
    </source>
</evidence>
<evidence type="ECO:0000259" key="2">
    <source>
        <dbReference type="PROSITE" id="PS51736"/>
    </source>
</evidence>
<dbReference type="AlphaFoldDB" id="A0A6N7V1P1"/>
<feature type="domain" description="Resolvase/invertase-type recombinase catalytic" evidence="2">
    <location>
        <begin position="22"/>
        <end position="171"/>
    </location>
</feature>